<accession>A0AAV1ADL5</accession>
<feature type="transmembrane region" description="Helical" evidence="7">
    <location>
        <begin position="431"/>
        <end position="450"/>
    </location>
</feature>
<keyword evidence="3 7" id="KW-0812">Transmembrane</keyword>
<feature type="transmembrane region" description="Helical" evidence="7">
    <location>
        <begin position="245"/>
        <end position="265"/>
    </location>
</feature>
<dbReference type="PANTHER" id="PTHR22950">
    <property type="entry name" value="AMINO ACID TRANSPORTER"/>
    <property type="match status" value="1"/>
</dbReference>
<feature type="transmembrane region" description="Helical" evidence="7">
    <location>
        <begin position="334"/>
        <end position="353"/>
    </location>
</feature>
<dbReference type="InterPro" id="IPR013057">
    <property type="entry name" value="AA_transpt_TM"/>
</dbReference>
<evidence type="ECO:0000256" key="7">
    <source>
        <dbReference type="SAM" id="Phobius"/>
    </source>
</evidence>
<evidence type="ECO:0000313" key="9">
    <source>
        <dbReference type="EMBL" id="CAI8608579.1"/>
    </source>
</evidence>
<protein>
    <recommendedName>
        <fullName evidence="8">Amino acid transporter transmembrane domain-containing protein</fullName>
    </recommendedName>
</protein>
<dbReference type="Pfam" id="PF01490">
    <property type="entry name" value="Aa_trans"/>
    <property type="match status" value="1"/>
</dbReference>
<gene>
    <name evidence="9" type="ORF">VFH_IV092960</name>
</gene>
<dbReference type="Proteomes" id="UP001157006">
    <property type="component" value="Chromosome 4"/>
</dbReference>
<feature type="transmembrane region" description="Helical" evidence="7">
    <location>
        <begin position="74"/>
        <end position="98"/>
    </location>
</feature>
<evidence type="ECO:0000256" key="4">
    <source>
        <dbReference type="ARBA" id="ARBA00022970"/>
    </source>
</evidence>
<feature type="transmembrane region" description="Helical" evidence="7">
    <location>
        <begin position="176"/>
        <end position="193"/>
    </location>
</feature>
<evidence type="ECO:0000256" key="3">
    <source>
        <dbReference type="ARBA" id="ARBA00022692"/>
    </source>
</evidence>
<keyword evidence="5 7" id="KW-1133">Transmembrane helix</keyword>
<evidence type="ECO:0000256" key="5">
    <source>
        <dbReference type="ARBA" id="ARBA00022989"/>
    </source>
</evidence>
<dbReference type="GO" id="GO:0015179">
    <property type="term" value="F:L-amino acid transmembrane transporter activity"/>
    <property type="evidence" value="ECO:0007669"/>
    <property type="project" value="TreeGrafter"/>
</dbReference>
<feature type="transmembrane region" description="Helical" evidence="7">
    <location>
        <begin position="286"/>
        <end position="305"/>
    </location>
</feature>
<sequence>MGKHNNPTRTREVLIDSSPLLQSEVEILHDDDDGSKSNSSNNKSSSASFTGSVFNLSTTIIGAGIMALPAAMKVLGLTIGIVSIIFLALLTHTSLDILMRFSKVAKAQSYGDVMGFAFGSVGRLIFQIAVLLNNFGILVVYTIIIGDVLSGTSSSGIHHFGVLEGWFGEHWSTGRTFVLFVTTLVVFTPLGFFKRIDSLRYTSGLAVALAIVFLVITAGITIFKLFNGSIESPRLLPNITDMTSIWNLFTAAPVLVTAFVCHYNVHTIDNELGDSSPIQPVISASLVLCSSIYILTALFGFLLFGESTLDDVLANFDADLGIPYSHLLNDIVRISYALHLMLVFPVIFFSLRFNLDDLVFPSAGSLELDNCRFSLITTGLISLLYVAANFVPSIWDVFQFTGATATVCLGFIFPAAIALRDPHSIASKKDKILSIVMIILAVFSNVVAIYSNADALFRKHQSESNLDRHFAWPMKIQQ</sequence>
<proteinExistence type="predicted"/>
<feature type="transmembrane region" description="Helical" evidence="7">
    <location>
        <begin position="46"/>
        <end position="68"/>
    </location>
</feature>
<feature type="transmembrane region" description="Helical" evidence="7">
    <location>
        <begin position="373"/>
        <end position="391"/>
    </location>
</feature>
<keyword evidence="4" id="KW-0029">Amino-acid transport</keyword>
<evidence type="ECO:0000256" key="6">
    <source>
        <dbReference type="ARBA" id="ARBA00023136"/>
    </source>
</evidence>
<feature type="transmembrane region" description="Helical" evidence="7">
    <location>
        <begin position="205"/>
        <end position="225"/>
    </location>
</feature>
<dbReference type="EMBL" id="OX451739">
    <property type="protein sequence ID" value="CAI8608579.1"/>
    <property type="molecule type" value="Genomic_DNA"/>
</dbReference>
<feature type="transmembrane region" description="Helical" evidence="7">
    <location>
        <begin position="124"/>
        <end position="145"/>
    </location>
</feature>
<evidence type="ECO:0000256" key="2">
    <source>
        <dbReference type="ARBA" id="ARBA00022448"/>
    </source>
</evidence>
<dbReference type="PANTHER" id="PTHR22950:SF571">
    <property type="entry name" value="TRANSMEMBRANE AMINO ACID TRANSPORTER FAMILY PROTEIN"/>
    <property type="match status" value="1"/>
</dbReference>
<keyword evidence="10" id="KW-1185">Reference proteome</keyword>
<keyword evidence="6 7" id="KW-0472">Membrane</keyword>
<evidence type="ECO:0000259" key="8">
    <source>
        <dbReference type="Pfam" id="PF01490"/>
    </source>
</evidence>
<comment type="subcellular location">
    <subcellularLocation>
        <location evidence="1">Membrane</location>
        <topology evidence="1">Multi-pass membrane protein</topology>
    </subcellularLocation>
</comment>
<feature type="domain" description="Amino acid transporter transmembrane" evidence="8">
    <location>
        <begin position="47"/>
        <end position="452"/>
    </location>
</feature>
<dbReference type="AlphaFoldDB" id="A0AAV1ADL5"/>
<reference evidence="9 10" key="1">
    <citation type="submission" date="2023-01" db="EMBL/GenBank/DDBJ databases">
        <authorList>
            <person name="Kreplak J."/>
        </authorList>
    </citation>
    <scope>NUCLEOTIDE SEQUENCE [LARGE SCALE GENOMIC DNA]</scope>
</reference>
<feature type="transmembrane region" description="Helical" evidence="7">
    <location>
        <begin position="397"/>
        <end position="419"/>
    </location>
</feature>
<evidence type="ECO:0000313" key="10">
    <source>
        <dbReference type="Proteomes" id="UP001157006"/>
    </source>
</evidence>
<name>A0AAV1ADL5_VICFA</name>
<organism evidence="9 10">
    <name type="scientific">Vicia faba</name>
    <name type="common">Broad bean</name>
    <name type="synonym">Faba vulgaris</name>
    <dbReference type="NCBI Taxonomy" id="3906"/>
    <lineage>
        <taxon>Eukaryota</taxon>
        <taxon>Viridiplantae</taxon>
        <taxon>Streptophyta</taxon>
        <taxon>Embryophyta</taxon>
        <taxon>Tracheophyta</taxon>
        <taxon>Spermatophyta</taxon>
        <taxon>Magnoliopsida</taxon>
        <taxon>eudicotyledons</taxon>
        <taxon>Gunneridae</taxon>
        <taxon>Pentapetalae</taxon>
        <taxon>rosids</taxon>
        <taxon>fabids</taxon>
        <taxon>Fabales</taxon>
        <taxon>Fabaceae</taxon>
        <taxon>Papilionoideae</taxon>
        <taxon>50 kb inversion clade</taxon>
        <taxon>NPAAA clade</taxon>
        <taxon>Hologalegina</taxon>
        <taxon>IRL clade</taxon>
        <taxon>Fabeae</taxon>
        <taxon>Vicia</taxon>
    </lineage>
</organism>
<dbReference type="GO" id="GO:0031090">
    <property type="term" value="C:organelle membrane"/>
    <property type="evidence" value="ECO:0007669"/>
    <property type="project" value="UniProtKB-ARBA"/>
</dbReference>
<keyword evidence="2" id="KW-0813">Transport</keyword>
<evidence type="ECO:0000256" key="1">
    <source>
        <dbReference type="ARBA" id="ARBA00004141"/>
    </source>
</evidence>